<dbReference type="FunFam" id="3.40.50.620:FF:000089">
    <property type="entry name" value="Bifunctional coenzyme A synthase"/>
    <property type="match status" value="1"/>
</dbReference>
<keyword evidence="5" id="KW-0963">Cytoplasm</keyword>
<sequence>MFRTGLLILTRPLPVLGDSISPLLTEVAKIVGATLYVHIQPNTTRDNKVFTISQTPYTQELRTFITQLYICSASVCNHLNVNILLGHISNKSCFPWDVNYRIKPNCDVILFDDDHWLGKDNTTRTSLLENISKKFQPDCRFKPAIEVVNVDQCHNESAGLLSQSNGPSGGPSSLISSFNNTVLGGTFDHIHTGHKILLGEGCLLADKRLTVGVTDGDMNNKKTLPELIQPLQSRLESVKTFIQEVRPNICPNVVPIYDAFGPTITDADLQCIILSQETRKGGQMVNEERQKKGFPQMEEFVIDLVEDQQHDEYEENKISSSSFRKRLLGTMINTPQKKKNLMSVPYVIGLTGGIASGKSAICKRLEGLGAASIDCDKLGHQVYMKGLPAYNRLVEVFGSSIVGEDEEINRRALGPIVFSDPEKLKMLNSIVWPEISKLAEETIQQFRLEGMEVVVLEAALLLDAGWDKLVHEVWTTIIPRQEAIKRMVDRNKFTEEEASKRLDSQLTNQERVNRSNVVLCTLWDYKYTQQQVEHAWLLLSNRRAVLNKL</sequence>
<evidence type="ECO:0000256" key="2">
    <source>
        <dbReference type="ARBA" id="ARBA00004496"/>
    </source>
</evidence>
<dbReference type="AlphaFoldDB" id="A0A210Q5U8"/>
<dbReference type="GO" id="GO:0005524">
    <property type="term" value="F:ATP binding"/>
    <property type="evidence" value="ECO:0007669"/>
    <property type="project" value="UniProtKB-KW"/>
</dbReference>
<reference evidence="24 25" key="1">
    <citation type="journal article" date="2017" name="Nat. Ecol. Evol.">
        <title>Scallop genome provides insights into evolution of bilaterian karyotype and development.</title>
        <authorList>
            <person name="Wang S."/>
            <person name="Zhang J."/>
            <person name="Jiao W."/>
            <person name="Li J."/>
            <person name="Xun X."/>
            <person name="Sun Y."/>
            <person name="Guo X."/>
            <person name="Huan P."/>
            <person name="Dong B."/>
            <person name="Zhang L."/>
            <person name="Hu X."/>
            <person name="Sun X."/>
            <person name="Wang J."/>
            <person name="Zhao C."/>
            <person name="Wang Y."/>
            <person name="Wang D."/>
            <person name="Huang X."/>
            <person name="Wang R."/>
            <person name="Lv J."/>
            <person name="Li Y."/>
            <person name="Zhang Z."/>
            <person name="Liu B."/>
            <person name="Lu W."/>
            <person name="Hui Y."/>
            <person name="Liang J."/>
            <person name="Zhou Z."/>
            <person name="Hou R."/>
            <person name="Li X."/>
            <person name="Liu Y."/>
            <person name="Li H."/>
            <person name="Ning X."/>
            <person name="Lin Y."/>
            <person name="Zhao L."/>
            <person name="Xing Q."/>
            <person name="Dou J."/>
            <person name="Li Y."/>
            <person name="Mao J."/>
            <person name="Guo H."/>
            <person name="Dou H."/>
            <person name="Li T."/>
            <person name="Mu C."/>
            <person name="Jiang W."/>
            <person name="Fu Q."/>
            <person name="Fu X."/>
            <person name="Miao Y."/>
            <person name="Liu J."/>
            <person name="Yu Q."/>
            <person name="Li R."/>
            <person name="Liao H."/>
            <person name="Li X."/>
            <person name="Kong Y."/>
            <person name="Jiang Z."/>
            <person name="Chourrout D."/>
            <person name="Li R."/>
            <person name="Bao Z."/>
        </authorList>
    </citation>
    <scope>NUCLEOTIDE SEQUENCE [LARGE SCALE GENOMIC DNA]</scope>
    <source>
        <strain evidence="24 25">PY_sf001</strain>
    </source>
</reference>
<keyword evidence="25" id="KW-1185">Reference proteome</keyword>
<dbReference type="InterPro" id="IPR027417">
    <property type="entry name" value="P-loop_NTPase"/>
</dbReference>
<dbReference type="OrthoDB" id="330671at2759"/>
<keyword evidence="11" id="KW-0067">ATP-binding</keyword>
<dbReference type="SUPFAM" id="SSF52540">
    <property type="entry name" value="P-loop containing nucleoside triphosphate hydrolases"/>
    <property type="match status" value="1"/>
</dbReference>
<dbReference type="Pfam" id="PF01467">
    <property type="entry name" value="CTP_transf_like"/>
    <property type="match status" value="1"/>
</dbReference>
<accession>A0A210Q5U8</accession>
<evidence type="ECO:0000256" key="9">
    <source>
        <dbReference type="ARBA" id="ARBA00022741"/>
    </source>
</evidence>
<comment type="subunit">
    <text evidence="3">Monomer.</text>
</comment>
<dbReference type="FunFam" id="3.40.50.300:FF:000899">
    <property type="entry name" value="Bifunctional coenzyme A synthase"/>
    <property type="match status" value="1"/>
</dbReference>
<evidence type="ECO:0000256" key="16">
    <source>
        <dbReference type="ARBA" id="ARBA00059677"/>
    </source>
</evidence>
<dbReference type="STRING" id="6573.A0A210Q5U8"/>
<comment type="subcellular location">
    <subcellularLocation>
        <location evidence="2">Cytoplasm</location>
    </subcellularLocation>
    <subcellularLocation>
        <location evidence="1">Mitochondrion matrix</location>
    </subcellularLocation>
</comment>
<evidence type="ECO:0000256" key="11">
    <source>
        <dbReference type="ARBA" id="ARBA00022840"/>
    </source>
</evidence>
<dbReference type="CDD" id="cd02164">
    <property type="entry name" value="PPAT_CoAS"/>
    <property type="match status" value="1"/>
</dbReference>
<evidence type="ECO:0000256" key="22">
    <source>
        <dbReference type="SAM" id="SignalP"/>
    </source>
</evidence>
<dbReference type="HAMAP" id="MF_00376">
    <property type="entry name" value="Dephospho_CoA_kinase"/>
    <property type="match status" value="1"/>
</dbReference>
<keyword evidence="22" id="KW-0732">Signal</keyword>
<evidence type="ECO:0000256" key="13">
    <source>
        <dbReference type="ARBA" id="ARBA00023268"/>
    </source>
</evidence>
<evidence type="ECO:0000256" key="7">
    <source>
        <dbReference type="ARBA" id="ARBA00022679"/>
    </source>
</evidence>
<evidence type="ECO:0000256" key="21">
    <source>
        <dbReference type="ARBA" id="ARBA00067394"/>
    </source>
</evidence>
<dbReference type="CDD" id="cd02022">
    <property type="entry name" value="DPCK"/>
    <property type="match status" value="1"/>
</dbReference>
<protein>
    <recommendedName>
        <fullName evidence="21">Bifunctional coenzyme A synthase</fullName>
        <ecNumber evidence="20">2.7.1.24</ecNumber>
        <ecNumber evidence="4">2.7.7.3</ecNumber>
    </recommendedName>
</protein>
<evidence type="ECO:0000256" key="14">
    <source>
        <dbReference type="ARBA" id="ARBA00051310"/>
    </source>
</evidence>
<evidence type="ECO:0000256" key="1">
    <source>
        <dbReference type="ARBA" id="ARBA00004305"/>
    </source>
</evidence>
<keyword evidence="9" id="KW-0547">Nucleotide-binding</keyword>
<evidence type="ECO:0000256" key="3">
    <source>
        <dbReference type="ARBA" id="ARBA00011245"/>
    </source>
</evidence>
<feature type="domain" description="Cytidyltransferase-like" evidence="23">
    <location>
        <begin position="182"/>
        <end position="326"/>
    </location>
</feature>
<comment type="caution">
    <text evidence="24">The sequence shown here is derived from an EMBL/GenBank/DDBJ whole genome shotgun (WGS) entry which is preliminary data.</text>
</comment>
<evidence type="ECO:0000256" key="5">
    <source>
        <dbReference type="ARBA" id="ARBA00022490"/>
    </source>
</evidence>
<dbReference type="PANTHER" id="PTHR10695">
    <property type="entry name" value="DEPHOSPHO-COA KINASE-RELATED"/>
    <property type="match status" value="1"/>
</dbReference>
<comment type="pathway">
    <text evidence="18">Cofactor biosynthesis; coenzyme A biosynthesis; CoA from (R)-pantothenate: step 5/5.</text>
</comment>
<keyword evidence="12" id="KW-0496">Mitochondrion</keyword>
<keyword evidence="6" id="KW-0597">Phosphoprotein</keyword>
<dbReference type="Gene3D" id="3.40.50.300">
    <property type="entry name" value="P-loop containing nucleotide triphosphate hydrolases"/>
    <property type="match status" value="1"/>
</dbReference>
<evidence type="ECO:0000313" key="24">
    <source>
        <dbReference type="EMBL" id="OWF44110.1"/>
    </source>
</evidence>
<dbReference type="PROSITE" id="PS51219">
    <property type="entry name" value="DPCK"/>
    <property type="match status" value="1"/>
</dbReference>
<keyword evidence="8" id="KW-0548">Nucleotidyltransferase</keyword>
<keyword evidence="7" id="KW-0808">Transferase</keyword>
<dbReference type="EC" id="2.7.1.24" evidence="20"/>
<comment type="catalytic activity">
    <reaction evidence="14">
        <text>(R)-4'-phosphopantetheine + ATP + H(+) = 3'-dephospho-CoA + diphosphate</text>
        <dbReference type="Rhea" id="RHEA:19801"/>
        <dbReference type="ChEBI" id="CHEBI:15378"/>
        <dbReference type="ChEBI" id="CHEBI:30616"/>
        <dbReference type="ChEBI" id="CHEBI:33019"/>
        <dbReference type="ChEBI" id="CHEBI:57328"/>
        <dbReference type="ChEBI" id="CHEBI:61723"/>
        <dbReference type="EC" id="2.7.7.3"/>
    </reaction>
    <physiologicalReaction direction="left-to-right" evidence="14">
        <dbReference type="Rhea" id="RHEA:19802"/>
    </physiologicalReaction>
</comment>
<dbReference type="Proteomes" id="UP000242188">
    <property type="component" value="Unassembled WGS sequence"/>
</dbReference>
<dbReference type="EC" id="2.7.7.3" evidence="4"/>
<dbReference type="NCBIfam" id="TIGR00125">
    <property type="entry name" value="cyt_tran_rel"/>
    <property type="match status" value="1"/>
</dbReference>
<feature type="signal peptide" evidence="22">
    <location>
        <begin position="1"/>
        <end position="17"/>
    </location>
</feature>
<evidence type="ECO:0000256" key="8">
    <source>
        <dbReference type="ARBA" id="ARBA00022695"/>
    </source>
</evidence>
<dbReference type="InterPro" id="IPR001977">
    <property type="entry name" value="Depp_CoAkinase"/>
</dbReference>
<dbReference type="SUPFAM" id="SSF52374">
    <property type="entry name" value="Nucleotidylyl transferase"/>
    <property type="match status" value="1"/>
</dbReference>
<evidence type="ECO:0000256" key="4">
    <source>
        <dbReference type="ARBA" id="ARBA00012392"/>
    </source>
</evidence>
<evidence type="ECO:0000256" key="19">
    <source>
        <dbReference type="ARBA" id="ARBA00061673"/>
    </source>
</evidence>
<dbReference type="GO" id="GO:0004595">
    <property type="term" value="F:pantetheine-phosphate adenylyltransferase activity"/>
    <property type="evidence" value="ECO:0007669"/>
    <property type="project" value="UniProtKB-EC"/>
</dbReference>
<dbReference type="PANTHER" id="PTHR10695:SF46">
    <property type="entry name" value="BIFUNCTIONAL COENZYME A SYNTHASE-RELATED"/>
    <property type="match status" value="1"/>
</dbReference>
<evidence type="ECO:0000259" key="23">
    <source>
        <dbReference type="Pfam" id="PF01467"/>
    </source>
</evidence>
<comment type="catalytic activity">
    <reaction evidence="15">
        <text>3'-dephospho-CoA + ATP = ADP + CoA + H(+)</text>
        <dbReference type="Rhea" id="RHEA:18245"/>
        <dbReference type="ChEBI" id="CHEBI:15378"/>
        <dbReference type="ChEBI" id="CHEBI:30616"/>
        <dbReference type="ChEBI" id="CHEBI:57287"/>
        <dbReference type="ChEBI" id="CHEBI:57328"/>
        <dbReference type="ChEBI" id="CHEBI:456216"/>
        <dbReference type="EC" id="2.7.1.24"/>
    </reaction>
    <physiologicalReaction direction="left-to-right" evidence="15">
        <dbReference type="Rhea" id="RHEA:18246"/>
    </physiologicalReaction>
</comment>
<dbReference type="InterPro" id="IPR004821">
    <property type="entry name" value="Cyt_trans-like"/>
</dbReference>
<evidence type="ECO:0000256" key="15">
    <source>
        <dbReference type="ARBA" id="ARBA00051912"/>
    </source>
</evidence>
<name>A0A210Q5U8_MIZYE</name>
<evidence type="ECO:0000313" key="25">
    <source>
        <dbReference type="Proteomes" id="UP000242188"/>
    </source>
</evidence>
<gene>
    <name evidence="24" type="ORF">KP79_PYT19901</name>
</gene>
<evidence type="ECO:0000256" key="20">
    <source>
        <dbReference type="ARBA" id="ARBA00066359"/>
    </source>
</evidence>
<dbReference type="GO" id="GO:0004140">
    <property type="term" value="F:dephospho-CoA kinase activity"/>
    <property type="evidence" value="ECO:0007669"/>
    <property type="project" value="UniProtKB-EC"/>
</dbReference>
<dbReference type="Gene3D" id="3.40.50.620">
    <property type="entry name" value="HUPs"/>
    <property type="match status" value="1"/>
</dbReference>
<keyword evidence="10" id="KW-0418">Kinase</keyword>
<evidence type="ECO:0000256" key="18">
    <source>
        <dbReference type="ARBA" id="ARBA00060696"/>
    </source>
</evidence>
<keyword evidence="13" id="KW-0511">Multifunctional enzyme</keyword>
<evidence type="ECO:0000256" key="12">
    <source>
        <dbReference type="ARBA" id="ARBA00023128"/>
    </source>
</evidence>
<proteinExistence type="inferred from homology"/>
<feature type="chain" id="PRO_5012623049" description="Bifunctional coenzyme A synthase" evidence="22">
    <location>
        <begin position="18"/>
        <end position="549"/>
    </location>
</feature>
<comment type="similarity">
    <text evidence="19">In the central section; belongs to the eukaryotic CoaD family.</text>
</comment>
<evidence type="ECO:0000256" key="17">
    <source>
        <dbReference type="ARBA" id="ARBA00060565"/>
    </source>
</evidence>
<comment type="pathway">
    <text evidence="17">Cofactor biosynthesis; coenzyme A biosynthesis; CoA from (R)-pantothenate: step 4/5.</text>
</comment>
<evidence type="ECO:0000256" key="6">
    <source>
        <dbReference type="ARBA" id="ARBA00022553"/>
    </source>
</evidence>
<comment type="function">
    <text evidence="16">Bifunctional enzyme that catalyzes the fourth and fifth sequential steps of CoA biosynthetic pathway. The fourth reaction is catalyzed by the phosphopantetheine adenylyltransferase, coded by the coaD domain; the fifth reaction is catalyzed by the dephospho-CoA kinase, coded by the coaE domain. May act as a point of CoA biosynthesis regulation.</text>
</comment>
<dbReference type="EMBL" id="NEDP02004918">
    <property type="protein sequence ID" value="OWF44110.1"/>
    <property type="molecule type" value="Genomic_DNA"/>
</dbReference>
<dbReference type="InterPro" id="IPR014729">
    <property type="entry name" value="Rossmann-like_a/b/a_fold"/>
</dbReference>
<organism evidence="24 25">
    <name type="scientific">Mizuhopecten yessoensis</name>
    <name type="common">Japanese scallop</name>
    <name type="synonym">Patinopecten yessoensis</name>
    <dbReference type="NCBI Taxonomy" id="6573"/>
    <lineage>
        <taxon>Eukaryota</taxon>
        <taxon>Metazoa</taxon>
        <taxon>Spiralia</taxon>
        <taxon>Lophotrochozoa</taxon>
        <taxon>Mollusca</taxon>
        <taxon>Bivalvia</taxon>
        <taxon>Autobranchia</taxon>
        <taxon>Pteriomorphia</taxon>
        <taxon>Pectinida</taxon>
        <taxon>Pectinoidea</taxon>
        <taxon>Pectinidae</taxon>
        <taxon>Mizuhopecten</taxon>
    </lineage>
</organism>
<evidence type="ECO:0000256" key="10">
    <source>
        <dbReference type="ARBA" id="ARBA00022777"/>
    </source>
</evidence>
<dbReference type="GO" id="GO:0015937">
    <property type="term" value="P:coenzyme A biosynthetic process"/>
    <property type="evidence" value="ECO:0007669"/>
    <property type="project" value="InterPro"/>
</dbReference>
<dbReference type="Pfam" id="PF01121">
    <property type="entry name" value="CoaE"/>
    <property type="match status" value="1"/>
</dbReference>
<dbReference type="NCBIfam" id="TIGR00152">
    <property type="entry name" value="dephospho-CoA kinase"/>
    <property type="match status" value="1"/>
</dbReference>
<dbReference type="GO" id="GO:0005759">
    <property type="term" value="C:mitochondrial matrix"/>
    <property type="evidence" value="ECO:0007669"/>
    <property type="project" value="UniProtKB-SubCell"/>
</dbReference>